<feature type="region of interest" description="Disordered" evidence="1">
    <location>
        <begin position="573"/>
        <end position="592"/>
    </location>
</feature>
<feature type="region of interest" description="Disordered" evidence="1">
    <location>
        <begin position="158"/>
        <end position="268"/>
    </location>
</feature>
<protein>
    <submittedName>
        <fullName evidence="2">Uncharacterized protein</fullName>
    </submittedName>
</protein>
<gene>
    <name evidence="2" type="ORF">PENTCL1PPCAC_27185</name>
</gene>
<feature type="compositionally biased region" description="Basic and acidic residues" evidence="1">
    <location>
        <begin position="230"/>
        <end position="240"/>
    </location>
</feature>
<organism evidence="2 3">
    <name type="scientific">Pristionchus entomophagus</name>
    <dbReference type="NCBI Taxonomy" id="358040"/>
    <lineage>
        <taxon>Eukaryota</taxon>
        <taxon>Metazoa</taxon>
        <taxon>Ecdysozoa</taxon>
        <taxon>Nematoda</taxon>
        <taxon>Chromadorea</taxon>
        <taxon>Rhabditida</taxon>
        <taxon>Rhabditina</taxon>
        <taxon>Diplogasteromorpha</taxon>
        <taxon>Diplogasteroidea</taxon>
        <taxon>Neodiplogasteridae</taxon>
        <taxon>Pristionchus</taxon>
    </lineage>
</organism>
<feature type="region of interest" description="Disordered" evidence="1">
    <location>
        <begin position="917"/>
        <end position="953"/>
    </location>
</feature>
<keyword evidence="3" id="KW-1185">Reference proteome</keyword>
<feature type="compositionally biased region" description="Basic and acidic residues" evidence="1">
    <location>
        <begin position="394"/>
        <end position="411"/>
    </location>
</feature>
<feature type="compositionally biased region" description="Low complexity" evidence="1">
    <location>
        <begin position="780"/>
        <end position="789"/>
    </location>
</feature>
<comment type="caution">
    <text evidence="2">The sequence shown here is derived from an EMBL/GenBank/DDBJ whole genome shotgun (WGS) entry which is preliminary data.</text>
</comment>
<sequence>MEEEFMALNFVKNNPFFKRDAEKRMSASFCGSMSLVSETVMVSDPGSAIRRPLASGYRGIGIISSSRSKSAFSLVESQPDTMVVEGTTVKLRRTDSTRRKEMAARRETVEILMEEIFRENRKSAAEIEAEERAASSGSDLEYGPGIVERLKAKFGRISTDGRKRKNHKRHHSVDDILEESVGGQYGSYDRRQSRQLTVPERSTQTLDRSPRHSIGREQLSRRASRSMADLGRDHYGERRSFSLQRPSRREEYERQQEEERLGHRQSIEEDDMVDIRELRKMFDRPAQGGNAAPAPWKSDAHRERFIERGRTHQTVPPNLGDSRRDAPPPRELRLSAPSAPISIDHETEGESTNRAVSLKKTIRRVSEKDERPVFDEETDNVPEFVKMARRLRRAAVDERGGGGGGGRKEEETPPSSQPLAILTTAPADPAPPSDTLLVSPPTGRRDSFTGAASDVSPPPEEPKPPMRPPLESDLSSNLSDAGSRYSSLARSEKSDRSMTESTHVPYSDLSLPRSDFSVASKASKRSVSTEGGVRIGYSRSTSSERKSNTYARIVPENQEASGVEEMQRLLNKFSSRKPREEEKEKEAPRVDAVLLAAREASARRDKTGGGEGEGRDRPPTVVMSPEPERRTRFVPTVVGIRSSDGRQLLSPTMTTSGSASMATELLQAAAPAANVVSISVRESAPSVIYTNHRSGSYDLLQQPQPATRQLQQRQPCDEDESDVRRSSVGSTASSTVSTSSIAESMTSSGCSSSEDLASTEDRPPRSLVPPITPPRKESLESSSPRKSLSARYLEERGREITVAPPPIEDESMLLMERSYGEMSFDRLASAYSTKPYGDEACTPPPTAAARPIASATWAPIAAAATTPKVEDEAAEAACCIQLPDTEHASSSAKEELTHKECDVTIVEIEEEEIIEEDEEVAPQVRQQSISEDNVTTPNVRQEEETDSEIDTDDDGEIEDIASRHLRLCLEDMNSPLMAGDGNPIRHSLIHLAMEEDRPALLEAMSETYSFVFEDLDEEAASSSNGIIKPPHKERCAKMKRISIASEVAGVYTYLDEQSAESEEEWREGAAVTIEDYHSMVAAAAAEAEAIYMRNMDELARWNASVAAAEKAGSSSSDPMSDLTSRHLVFST</sequence>
<evidence type="ECO:0000313" key="2">
    <source>
        <dbReference type="EMBL" id="GMT05011.1"/>
    </source>
</evidence>
<feature type="region of interest" description="Disordered" evidence="1">
    <location>
        <begin position="308"/>
        <end position="565"/>
    </location>
</feature>
<feature type="compositionally biased region" description="Polar residues" evidence="1">
    <location>
        <begin position="924"/>
        <end position="939"/>
    </location>
</feature>
<feature type="compositionally biased region" description="Low complexity" evidence="1">
    <location>
        <begin position="1113"/>
        <end position="1122"/>
    </location>
</feature>
<feature type="compositionally biased region" description="Low complexity" evidence="1">
    <location>
        <begin position="418"/>
        <end position="437"/>
    </location>
</feature>
<feature type="compositionally biased region" description="Basic residues" evidence="1">
    <location>
        <begin position="162"/>
        <end position="171"/>
    </location>
</feature>
<feature type="compositionally biased region" description="Acidic residues" evidence="1">
    <location>
        <begin position="943"/>
        <end position="953"/>
    </location>
</feature>
<evidence type="ECO:0000256" key="1">
    <source>
        <dbReference type="SAM" id="MobiDB-lite"/>
    </source>
</evidence>
<feature type="region of interest" description="Disordered" evidence="1">
    <location>
        <begin position="704"/>
        <end position="792"/>
    </location>
</feature>
<proteinExistence type="predicted"/>
<feature type="compositionally biased region" description="Polar residues" evidence="1">
    <location>
        <begin position="194"/>
        <end position="207"/>
    </location>
</feature>
<feature type="compositionally biased region" description="Low complexity" evidence="1">
    <location>
        <begin position="726"/>
        <end position="753"/>
    </location>
</feature>
<dbReference type="AlphaFoldDB" id="A0AAV5UDG4"/>
<feature type="region of interest" description="Disordered" evidence="1">
    <location>
        <begin position="599"/>
        <end position="634"/>
    </location>
</feature>
<feature type="compositionally biased region" description="Polar residues" evidence="1">
    <location>
        <begin position="473"/>
        <end position="489"/>
    </location>
</feature>
<feature type="region of interest" description="Disordered" evidence="1">
    <location>
        <begin position="1110"/>
        <end position="1131"/>
    </location>
</feature>
<feature type="compositionally biased region" description="Basic and acidic residues" evidence="1">
    <location>
        <begin position="321"/>
        <end position="333"/>
    </location>
</feature>
<dbReference type="Proteomes" id="UP001432027">
    <property type="component" value="Unassembled WGS sequence"/>
</dbReference>
<feature type="compositionally biased region" description="Basic and acidic residues" evidence="1">
    <location>
        <begin position="364"/>
        <end position="374"/>
    </location>
</feature>
<reference evidence="2" key="1">
    <citation type="submission" date="2023-10" db="EMBL/GenBank/DDBJ databases">
        <title>Genome assembly of Pristionchus species.</title>
        <authorList>
            <person name="Yoshida K."/>
            <person name="Sommer R.J."/>
        </authorList>
    </citation>
    <scope>NUCLEOTIDE SEQUENCE</scope>
    <source>
        <strain evidence="2">RS0144</strain>
    </source>
</reference>
<feature type="compositionally biased region" description="Basic and acidic residues" evidence="1">
    <location>
        <begin position="577"/>
        <end position="589"/>
    </location>
</feature>
<feature type="compositionally biased region" description="Basic and acidic residues" evidence="1">
    <location>
        <begin position="247"/>
        <end position="268"/>
    </location>
</feature>
<accession>A0AAV5UDG4</accession>
<evidence type="ECO:0000313" key="3">
    <source>
        <dbReference type="Proteomes" id="UP001432027"/>
    </source>
</evidence>
<dbReference type="EMBL" id="BTSX01000006">
    <property type="protein sequence ID" value="GMT05011.1"/>
    <property type="molecule type" value="Genomic_DNA"/>
</dbReference>
<feature type="compositionally biased region" description="Low complexity" evidence="1">
    <location>
        <begin position="704"/>
        <end position="714"/>
    </location>
</feature>
<feature type="compositionally biased region" description="Basic and acidic residues" evidence="1">
    <location>
        <begin position="600"/>
        <end position="618"/>
    </location>
</feature>
<feature type="compositionally biased region" description="Low complexity" evidence="1">
    <location>
        <begin position="517"/>
        <end position="528"/>
    </location>
</feature>
<feature type="compositionally biased region" description="Basic and acidic residues" evidence="1">
    <location>
        <begin position="208"/>
        <end position="220"/>
    </location>
</feature>
<name>A0AAV5UDG4_9BILA</name>